<protein>
    <submittedName>
        <fullName evidence="2">Uncharacterized protein</fullName>
    </submittedName>
</protein>
<accession>A0A1Q9CD61</accession>
<feature type="compositionally biased region" description="Low complexity" evidence="1">
    <location>
        <begin position="244"/>
        <end position="256"/>
    </location>
</feature>
<dbReference type="OrthoDB" id="10351727at2759"/>
<feature type="compositionally biased region" description="Basic and acidic residues" evidence="1">
    <location>
        <begin position="192"/>
        <end position="213"/>
    </location>
</feature>
<dbReference type="Proteomes" id="UP000186817">
    <property type="component" value="Unassembled WGS sequence"/>
</dbReference>
<evidence type="ECO:0000256" key="1">
    <source>
        <dbReference type="SAM" id="MobiDB-lite"/>
    </source>
</evidence>
<feature type="compositionally biased region" description="Basic and acidic residues" evidence="1">
    <location>
        <begin position="37"/>
        <end position="53"/>
    </location>
</feature>
<name>A0A1Q9CD61_SYMMI</name>
<feature type="compositionally biased region" description="Polar residues" evidence="1">
    <location>
        <begin position="164"/>
        <end position="173"/>
    </location>
</feature>
<feature type="compositionally biased region" description="Basic and acidic residues" evidence="1">
    <location>
        <begin position="297"/>
        <end position="316"/>
    </location>
</feature>
<organism evidence="2 3">
    <name type="scientific">Symbiodinium microadriaticum</name>
    <name type="common">Dinoflagellate</name>
    <name type="synonym">Zooxanthella microadriatica</name>
    <dbReference type="NCBI Taxonomy" id="2951"/>
    <lineage>
        <taxon>Eukaryota</taxon>
        <taxon>Sar</taxon>
        <taxon>Alveolata</taxon>
        <taxon>Dinophyceae</taxon>
        <taxon>Suessiales</taxon>
        <taxon>Symbiodiniaceae</taxon>
        <taxon>Symbiodinium</taxon>
    </lineage>
</organism>
<keyword evidence="3" id="KW-1185">Reference proteome</keyword>
<feature type="compositionally biased region" description="Polar residues" evidence="1">
    <location>
        <begin position="318"/>
        <end position="327"/>
    </location>
</feature>
<feature type="region of interest" description="Disordered" evidence="1">
    <location>
        <begin position="1"/>
        <end position="92"/>
    </location>
</feature>
<sequence>MREKTAGNRRSFVEANRGKDLAEQGLVAINIGGAGEGKMKETGTEGSGGREGEQGGPTGSEGSNGCRPQRSRHSTGTAPSEEANELGGLGIPAATNLNCKDNKPAREEWRRAAPWYWRWCRRAAPLASRGETRVESICDDLDAAIIEVLGVDVEVEHCSNCSPSLAANTGSSTLEREATGAQEHGGKHRGGHREGRQDGGSDKLQRREARASEAGRATKRGKRASPRRRRQEVAEKVDSTGEGAQEAKAAGACSAALRRPSPPWRKHELARGCGLGQEAHRPEIGAGAGVRTSGNVEKQRDDGFTKQRNEIQDKKGSLQRQWLQAHC</sequence>
<dbReference type="AlphaFoldDB" id="A0A1Q9CD61"/>
<proteinExistence type="predicted"/>
<gene>
    <name evidence="2" type="ORF">AK812_SmicGene38671</name>
</gene>
<evidence type="ECO:0000313" key="3">
    <source>
        <dbReference type="Proteomes" id="UP000186817"/>
    </source>
</evidence>
<dbReference type="EMBL" id="LSRX01001337">
    <property type="protein sequence ID" value="OLP80862.1"/>
    <property type="molecule type" value="Genomic_DNA"/>
</dbReference>
<reference evidence="2 3" key="1">
    <citation type="submission" date="2016-02" db="EMBL/GenBank/DDBJ databases">
        <title>Genome analysis of coral dinoflagellate symbionts highlights evolutionary adaptations to a symbiotic lifestyle.</title>
        <authorList>
            <person name="Aranda M."/>
            <person name="Li Y."/>
            <person name="Liew Y.J."/>
            <person name="Baumgarten S."/>
            <person name="Simakov O."/>
            <person name="Wilson M."/>
            <person name="Piel J."/>
            <person name="Ashoor H."/>
            <person name="Bougouffa S."/>
            <person name="Bajic V.B."/>
            <person name="Ryu T."/>
            <person name="Ravasi T."/>
            <person name="Bayer T."/>
            <person name="Micklem G."/>
            <person name="Kim H."/>
            <person name="Bhak J."/>
            <person name="Lajeunesse T.C."/>
            <person name="Voolstra C.R."/>
        </authorList>
    </citation>
    <scope>NUCLEOTIDE SEQUENCE [LARGE SCALE GENOMIC DNA]</scope>
    <source>
        <strain evidence="2 3">CCMP2467</strain>
    </source>
</reference>
<feature type="region of interest" description="Disordered" evidence="1">
    <location>
        <begin position="164"/>
        <end position="327"/>
    </location>
</feature>
<comment type="caution">
    <text evidence="2">The sequence shown here is derived from an EMBL/GenBank/DDBJ whole genome shotgun (WGS) entry which is preliminary data.</text>
</comment>
<feature type="compositionally biased region" description="Basic residues" evidence="1">
    <location>
        <begin position="217"/>
        <end position="230"/>
    </location>
</feature>
<evidence type="ECO:0000313" key="2">
    <source>
        <dbReference type="EMBL" id="OLP80862.1"/>
    </source>
</evidence>